<keyword evidence="2" id="KW-1185">Reference proteome</keyword>
<protein>
    <submittedName>
        <fullName evidence="1">Uncharacterized protein</fullName>
    </submittedName>
</protein>
<sequence>MMTVSLKTTIRNIVLITLLVLSVVPGSATIIPAGDSALKSTPEQALQYLNSIRNLRQSKWWPNVAPDQLLNNLKTFTIKPLAFYEGKTTNFCAYSALTYIPLTYDPLGFARFMIELYKNGQANFGKNQLKPTKPVRMEAGLLRYKGSLDLNPAGQMWFLTLADHYKGYLNFFNRRFQKGDENTFWASTNFAKFNRMLRRLFNGTVKARGADLFRPKINDLPEYLEAHMQKGLVFLYLNNKKLYRKSHKQSLISTPTHYVLLTNIRRLQDGNIEFEYWDYGARTVQQLSPQFLKNIIYGVSVWTQRVSK</sequence>
<evidence type="ECO:0000313" key="2">
    <source>
        <dbReference type="Proteomes" id="UP001199816"/>
    </source>
</evidence>
<evidence type="ECO:0000313" key="1">
    <source>
        <dbReference type="EMBL" id="MCD2422805.1"/>
    </source>
</evidence>
<comment type="caution">
    <text evidence="1">The sequence shown here is derived from an EMBL/GenBank/DDBJ whole genome shotgun (WGS) entry which is preliminary data.</text>
</comment>
<dbReference type="RefSeq" id="WP_231004082.1">
    <property type="nucleotide sequence ID" value="NZ_JAJNEC010000005.1"/>
</dbReference>
<dbReference type="EMBL" id="JAJNEC010000005">
    <property type="protein sequence ID" value="MCD2422805.1"/>
    <property type="molecule type" value="Genomic_DNA"/>
</dbReference>
<gene>
    <name evidence="1" type="ORF">LQ567_08535</name>
</gene>
<accession>A0ABS8PNX0</accession>
<proteinExistence type="predicted"/>
<dbReference type="Proteomes" id="UP001199816">
    <property type="component" value="Unassembled WGS sequence"/>
</dbReference>
<organism evidence="1 2">
    <name type="scientific">Niabella pedocola</name>
    <dbReference type="NCBI Taxonomy" id="1752077"/>
    <lineage>
        <taxon>Bacteria</taxon>
        <taxon>Pseudomonadati</taxon>
        <taxon>Bacteroidota</taxon>
        <taxon>Chitinophagia</taxon>
        <taxon>Chitinophagales</taxon>
        <taxon>Chitinophagaceae</taxon>
        <taxon>Niabella</taxon>
    </lineage>
</organism>
<name>A0ABS8PNX0_9BACT</name>
<reference evidence="1 2" key="1">
    <citation type="submission" date="2021-11" db="EMBL/GenBank/DDBJ databases">
        <title>Genomic of Niabella pedocola.</title>
        <authorList>
            <person name="Wu T."/>
        </authorList>
    </citation>
    <scope>NUCLEOTIDE SEQUENCE [LARGE SCALE GENOMIC DNA]</scope>
    <source>
        <strain evidence="1 2">JCM 31011</strain>
    </source>
</reference>